<dbReference type="PANTHER" id="PTHR43669">
    <property type="entry name" value="5-KETO-D-GLUCONATE 5-REDUCTASE"/>
    <property type="match status" value="1"/>
</dbReference>
<keyword evidence="4" id="KW-1185">Reference proteome</keyword>
<dbReference type="EMBL" id="JAIVFL010000001">
    <property type="protein sequence ID" value="MCI4674062.1"/>
    <property type="molecule type" value="Genomic_DNA"/>
</dbReference>
<dbReference type="PANTHER" id="PTHR43669:SF3">
    <property type="entry name" value="ALCOHOL DEHYDROGENASE, PUTATIVE (AFU_ORTHOLOGUE AFUA_3G03445)-RELATED"/>
    <property type="match status" value="1"/>
</dbReference>
<dbReference type="NCBIfam" id="NF005868">
    <property type="entry name" value="PRK07806.1"/>
    <property type="match status" value="1"/>
</dbReference>
<dbReference type="PRINTS" id="PR00081">
    <property type="entry name" value="GDHRDH"/>
</dbReference>
<organism evidence="3 4">
    <name type="scientific">Candidatus Mycolicibacterium alkanivorans</name>
    <dbReference type="NCBI Taxonomy" id="2954114"/>
    <lineage>
        <taxon>Bacteria</taxon>
        <taxon>Bacillati</taxon>
        <taxon>Actinomycetota</taxon>
        <taxon>Actinomycetes</taxon>
        <taxon>Mycobacteriales</taxon>
        <taxon>Mycobacteriaceae</taxon>
        <taxon>Mycolicibacterium</taxon>
    </lineage>
</organism>
<protein>
    <submittedName>
        <fullName evidence="3">SDR family oxidoreductase</fullName>
    </submittedName>
</protein>
<dbReference type="Pfam" id="PF00106">
    <property type="entry name" value="adh_short"/>
    <property type="match status" value="1"/>
</dbReference>
<comment type="caution">
    <text evidence="3">The sequence shown here is derived from an EMBL/GenBank/DDBJ whole genome shotgun (WGS) entry which is preliminary data.</text>
</comment>
<gene>
    <name evidence="3" type="ORF">K9U37_03500</name>
</gene>
<keyword evidence="2" id="KW-0560">Oxidoreductase</keyword>
<sequence length="260" mass="27664">MEGLALQPTAHEPRIVLVTGASRGIGAEVARQLSDPGTHVVINYREKRKRAISVVDDIRRRGGHASAVQADLTDTAAVASMIAGIASQFGRLDALALNASGGLERGADPSYAIRLNRDAQLNLTHSALPLMTTGARIVFITSHQAHFYPEKPVPDDYVPIAQSKRAGENALRDLQPRLSQHGVGLAVVSSDMIDGTIIIRLLERRDPASVAARRAHAPLPTVEEFAAAIVTAINSSDQNGRTTYVGGADYRTATAQIGQV</sequence>
<comment type="similarity">
    <text evidence="1">Belongs to the short-chain dehydrogenases/reductases (SDR) family.</text>
</comment>
<evidence type="ECO:0000313" key="4">
    <source>
        <dbReference type="Proteomes" id="UP001139068"/>
    </source>
</evidence>
<name>A0ABS9YT48_9MYCO</name>
<proteinExistence type="inferred from homology"/>
<dbReference type="InterPro" id="IPR002347">
    <property type="entry name" value="SDR_fam"/>
</dbReference>
<dbReference type="InterPro" id="IPR036291">
    <property type="entry name" value="NAD(P)-bd_dom_sf"/>
</dbReference>
<reference evidence="3" key="1">
    <citation type="journal article" date="2022" name="ISME J.">
        <title>Identification of active gaseous-alkane degraders at natural gas seeps.</title>
        <authorList>
            <person name="Farhan Ul Haque M."/>
            <person name="Hernandez M."/>
            <person name="Crombie A.T."/>
            <person name="Murrell J.C."/>
        </authorList>
    </citation>
    <scope>NUCLEOTIDE SEQUENCE</scope>
    <source>
        <strain evidence="3">ANDR5</strain>
    </source>
</reference>
<dbReference type="Proteomes" id="UP001139068">
    <property type="component" value="Unassembled WGS sequence"/>
</dbReference>
<dbReference type="RefSeq" id="WP_252393927.1">
    <property type="nucleotide sequence ID" value="NZ_JAIVFL010000001.1"/>
</dbReference>
<evidence type="ECO:0000256" key="1">
    <source>
        <dbReference type="ARBA" id="ARBA00006484"/>
    </source>
</evidence>
<accession>A0ABS9YT48</accession>
<dbReference type="Gene3D" id="3.40.50.720">
    <property type="entry name" value="NAD(P)-binding Rossmann-like Domain"/>
    <property type="match status" value="1"/>
</dbReference>
<evidence type="ECO:0000256" key="2">
    <source>
        <dbReference type="ARBA" id="ARBA00023002"/>
    </source>
</evidence>
<dbReference type="SUPFAM" id="SSF51735">
    <property type="entry name" value="NAD(P)-binding Rossmann-fold domains"/>
    <property type="match status" value="1"/>
</dbReference>
<evidence type="ECO:0000313" key="3">
    <source>
        <dbReference type="EMBL" id="MCI4674062.1"/>
    </source>
</evidence>